<evidence type="ECO:0000256" key="10">
    <source>
        <dbReference type="ARBA" id="ARBA00039382"/>
    </source>
</evidence>
<dbReference type="Proteomes" id="UP000004893">
    <property type="component" value="Unassembled WGS sequence"/>
</dbReference>
<dbReference type="Pfam" id="PF02653">
    <property type="entry name" value="BPD_transp_2"/>
    <property type="match status" value="1"/>
</dbReference>
<evidence type="ECO:0000256" key="11">
    <source>
        <dbReference type="SAM" id="Phobius"/>
    </source>
</evidence>
<reference evidence="12" key="1">
    <citation type="submission" date="2009-02" db="EMBL/GenBank/DDBJ databases">
        <authorList>
            <person name="Fulton L."/>
            <person name="Clifton S."/>
            <person name="Fulton B."/>
            <person name="Xu J."/>
            <person name="Minx P."/>
            <person name="Pepin K.H."/>
            <person name="Johnson M."/>
            <person name="Bhonagiri V."/>
            <person name="Nash W.E."/>
            <person name="Mardis E.R."/>
            <person name="Wilson R.K."/>
        </authorList>
    </citation>
    <scope>NUCLEOTIDE SEQUENCE [LARGE SCALE GENOMIC DNA]</scope>
    <source>
        <strain evidence="12">DSM 15053</strain>
    </source>
</reference>
<evidence type="ECO:0000256" key="4">
    <source>
        <dbReference type="ARBA" id="ARBA00022475"/>
    </source>
</evidence>
<sequence length="337" mass="35499">MEKIKKALKARELSSLLCLVAMFLLVGVVNPSFLKPQNILLCFNGSIVYVLIAIGMAFVILTGEIDCSIGAQLGLAAAVCATYLREGASWGMAIALCILVGLVCGTINGIGVTVLKIPSIIMTLGTNGIYRGLIYLYTGGKWVENLPSGFKQLAQKNVAGNLSWFFVMDLAVMVLIFLFLVKTKRGKRFAAVGDNEAGANLIGIPVLATKMKAFMTCGLFAAFGAILYVSRVGFVTAISGNGYEMKAIAACVIGGISLTGGVGTVIGASIGGIIMASISRLLVFLKISSDYDNTITGILLIVIVVVDALVQRRSVEKARRERLSARVTAAEGGAINE</sequence>
<evidence type="ECO:0000256" key="7">
    <source>
        <dbReference type="ARBA" id="ARBA00022989"/>
    </source>
</evidence>
<dbReference type="PANTHER" id="PTHR32196">
    <property type="entry name" value="ABC TRANSPORTER PERMEASE PROTEIN YPHD-RELATED-RELATED"/>
    <property type="match status" value="1"/>
</dbReference>
<dbReference type="PANTHER" id="PTHR32196:SF29">
    <property type="entry name" value="AUTOINDUCER 2 IMPORT SYSTEM PERMEASE PROTEIN LSRC"/>
    <property type="match status" value="1"/>
</dbReference>
<evidence type="ECO:0000256" key="6">
    <source>
        <dbReference type="ARBA" id="ARBA00022692"/>
    </source>
</evidence>
<evidence type="ECO:0000256" key="8">
    <source>
        <dbReference type="ARBA" id="ARBA00023136"/>
    </source>
</evidence>
<evidence type="ECO:0000256" key="9">
    <source>
        <dbReference type="ARBA" id="ARBA00025439"/>
    </source>
</evidence>
<evidence type="ECO:0000313" key="13">
    <source>
        <dbReference type="Proteomes" id="UP000004893"/>
    </source>
</evidence>
<dbReference type="CDD" id="cd06579">
    <property type="entry name" value="TM_PBP1_transp_AraH_like"/>
    <property type="match status" value="1"/>
</dbReference>
<comment type="caution">
    <text evidence="12">The sequence shown here is derived from an EMBL/GenBank/DDBJ whole genome shotgun (WGS) entry which is preliminary data.</text>
</comment>
<dbReference type="EMBL" id="ABYI02000007">
    <property type="protein sequence ID" value="EEG75525.1"/>
    <property type="molecule type" value="Genomic_DNA"/>
</dbReference>
<comment type="subcellular location">
    <subcellularLocation>
        <location evidence="1">Cell membrane</location>
        <topology evidence="1">Multi-pass membrane protein</topology>
    </subcellularLocation>
</comment>
<keyword evidence="6 11" id="KW-0812">Transmembrane</keyword>
<feature type="transmembrane region" description="Helical" evidence="11">
    <location>
        <begin position="38"/>
        <end position="60"/>
    </location>
</feature>
<gene>
    <name evidence="12" type="ORF">CLOHYLEM_04261</name>
</gene>
<keyword evidence="7 11" id="KW-1133">Transmembrane helix</keyword>
<evidence type="ECO:0000256" key="1">
    <source>
        <dbReference type="ARBA" id="ARBA00004651"/>
    </source>
</evidence>
<organism evidence="12 13">
    <name type="scientific">[Clostridium] hylemonae DSM 15053</name>
    <dbReference type="NCBI Taxonomy" id="553973"/>
    <lineage>
        <taxon>Bacteria</taxon>
        <taxon>Bacillati</taxon>
        <taxon>Bacillota</taxon>
        <taxon>Clostridia</taxon>
        <taxon>Lachnospirales</taxon>
        <taxon>Lachnospiraceae</taxon>
    </lineage>
</organism>
<evidence type="ECO:0000313" key="12">
    <source>
        <dbReference type="EMBL" id="EEG75525.1"/>
    </source>
</evidence>
<comment type="function">
    <text evidence="9">Part of the ABC transporter complex LsrABCD involved in autoinducer 2 (AI-2) import. Probably responsible for the translocation of the substrate across the membrane.</text>
</comment>
<protein>
    <recommendedName>
        <fullName evidence="10">Autoinducer 2 import system permease protein LsrC</fullName>
    </recommendedName>
</protein>
<keyword evidence="13" id="KW-1185">Reference proteome</keyword>
<dbReference type="STRING" id="553973.CLOHYLEM_04261"/>
<dbReference type="OrthoDB" id="9789111at2"/>
<evidence type="ECO:0000256" key="2">
    <source>
        <dbReference type="ARBA" id="ARBA00011262"/>
    </source>
</evidence>
<dbReference type="HOGENOM" id="CLU_028880_0_1_9"/>
<dbReference type="InterPro" id="IPR001851">
    <property type="entry name" value="ABC_transp_permease"/>
</dbReference>
<dbReference type="GO" id="GO:0022857">
    <property type="term" value="F:transmembrane transporter activity"/>
    <property type="evidence" value="ECO:0007669"/>
    <property type="project" value="InterPro"/>
</dbReference>
<keyword evidence="8 11" id="KW-0472">Membrane</keyword>
<keyword evidence="5" id="KW-0997">Cell inner membrane</keyword>
<feature type="transmembrane region" description="Helical" evidence="11">
    <location>
        <begin position="162"/>
        <end position="181"/>
    </location>
</feature>
<feature type="transmembrane region" description="Helical" evidence="11">
    <location>
        <begin position="247"/>
        <end position="274"/>
    </location>
</feature>
<dbReference type="AlphaFoldDB" id="C0BWS7"/>
<evidence type="ECO:0000256" key="5">
    <source>
        <dbReference type="ARBA" id="ARBA00022519"/>
    </source>
</evidence>
<feature type="transmembrane region" description="Helical" evidence="11">
    <location>
        <begin position="294"/>
        <end position="310"/>
    </location>
</feature>
<name>C0BWS7_9FIRM</name>
<keyword evidence="3" id="KW-0813">Transport</keyword>
<dbReference type="GO" id="GO:0005886">
    <property type="term" value="C:plasma membrane"/>
    <property type="evidence" value="ECO:0007669"/>
    <property type="project" value="UniProtKB-SubCell"/>
</dbReference>
<proteinExistence type="predicted"/>
<feature type="transmembrane region" description="Helical" evidence="11">
    <location>
        <begin position="12"/>
        <end position="32"/>
    </location>
</feature>
<accession>C0BWS7</accession>
<comment type="subunit">
    <text evidence="2">The complex is composed of two ATP-binding proteins (LsrA), two transmembrane proteins (LsrC and LsrD) and a solute-binding protein (LsrB).</text>
</comment>
<dbReference type="eggNOG" id="COG1172">
    <property type="taxonomic scope" value="Bacteria"/>
</dbReference>
<evidence type="ECO:0000256" key="3">
    <source>
        <dbReference type="ARBA" id="ARBA00022448"/>
    </source>
</evidence>
<feature type="transmembrane region" description="Helical" evidence="11">
    <location>
        <begin position="67"/>
        <end position="84"/>
    </location>
</feature>
<keyword evidence="4" id="KW-1003">Cell membrane</keyword>
<dbReference type="RefSeq" id="WP_006441593.1">
    <property type="nucleotide sequence ID" value="NZ_CP036524.1"/>
</dbReference>
<feature type="transmembrane region" description="Helical" evidence="11">
    <location>
        <begin position="90"/>
        <end position="115"/>
    </location>
</feature>
<feature type="transmembrane region" description="Helical" evidence="11">
    <location>
        <begin position="213"/>
        <end position="235"/>
    </location>
</feature>
<reference evidence="12" key="2">
    <citation type="submission" date="2013-06" db="EMBL/GenBank/DDBJ databases">
        <title>Draft genome sequence of Clostridium hylemonae (DSM 15053).</title>
        <authorList>
            <person name="Sudarsanam P."/>
            <person name="Ley R."/>
            <person name="Guruge J."/>
            <person name="Turnbaugh P.J."/>
            <person name="Mahowald M."/>
            <person name="Liep D."/>
            <person name="Gordon J."/>
        </authorList>
    </citation>
    <scope>NUCLEOTIDE SEQUENCE</scope>
    <source>
        <strain evidence="12">DSM 15053</strain>
    </source>
</reference>